<organism evidence="2 3">
    <name type="scientific">Rhynchophorus ferrugineus</name>
    <name type="common">Red palm weevil</name>
    <name type="synonym">Curculio ferrugineus</name>
    <dbReference type="NCBI Taxonomy" id="354439"/>
    <lineage>
        <taxon>Eukaryota</taxon>
        <taxon>Metazoa</taxon>
        <taxon>Ecdysozoa</taxon>
        <taxon>Arthropoda</taxon>
        <taxon>Hexapoda</taxon>
        <taxon>Insecta</taxon>
        <taxon>Pterygota</taxon>
        <taxon>Neoptera</taxon>
        <taxon>Endopterygota</taxon>
        <taxon>Coleoptera</taxon>
        <taxon>Polyphaga</taxon>
        <taxon>Cucujiformia</taxon>
        <taxon>Curculionidae</taxon>
        <taxon>Dryophthorinae</taxon>
        <taxon>Rhynchophorus</taxon>
    </lineage>
</organism>
<evidence type="ECO:0000313" key="2">
    <source>
        <dbReference type="EMBL" id="KAF7286440.1"/>
    </source>
</evidence>
<dbReference type="EMBL" id="JAACXV010000026">
    <property type="protein sequence ID" value="KAF7286440.1"/>
    <property type="molecule type" value="Genomic_DNA"/>
</dbReference>
<comment type="caution">
    <text evidence="2">The sequence shown here is derived from an EMBL/GenBank/DDBJ whole genome shotgun (WGS) entry which is preliminary data.</text>
</comment>
<keyword evidence="3" id="KW-1185">Reference proteome</keyword>
<reference evidence="2" key="1">
    <citation type="submission" date="2020-08" db="EMBL/GenBank/DDBJ databases">
        <title>Genome sequencing and assembly of the red palm weevil Rhynchophorus ferrugineus.</title>
        <authorList>
            <person name="Dias G.B."/>
            <person name="Bergman C.M."/>
            <person name="Manee M."/>
        </authorList>
    </citation>
    <scope>NUCLEOTIDE SEQUENCE</scope>
    <source>
        <strain evidence="2">AA-2017</strain>
        <tissue evidence="2">Whole larva</tissue>
    </source>
</reference>
<gene>
    <name evidence="2" type="ORF">GWI33_005358</name>
</gene>
<protein>
    <submittedName>
        <fullName evidence="2">Uncharacterized protein</fullName>
    </submittedName>
</protein>
<proteinExistence type="predicted"/>
<name>A0A834MMT7_RHYFE</name>
<feature type="region of interest" description="Disordered" evidence="1">
    <location>
        <begin position="1"/>
        <end position="21"/>
    </location>
</feature>
<accession>A0A834MMT7</accession>
<dbReference type="Proteomes" id="UP000625711">
    <property type="component" value="Unassembled WGS sequence"/>
</dbReference>
<evidence type="ECO:0000313" key="3">
    <source>
        <dbReference type="Proteomes" id="UP000625711"/>
    </source>
</evidence>
<evidence type="ECO:0000256" key="1">
    <source>
        <dbReference type="SAM" id="MobiDB-lite"/>
    </source>
</evidence>
<dbReference type="AlphaFoldDB" id="A0A834MMT7"/>
<sequence length="130" mass="14903">MEVVSDRGRKSGAPSRRECGVKRGAFPTESLPLTELSAFDAGEERERQRKNQAWGRRYQRKYFCEAKYELNAHNISNLSNLASKSMTKVPKSKFQQKLKELFSCPIFNADSTHIDGLLPIKNPKIDKHFD</sequence>